<name>A0A8J4XKT4_CHIOP</name>
<dbReference type="Pfam" id="PF13324">
    <property type="entry name" value="GCIP_N"/>
    <property type="match status" value="1"/>
</dbReference>
<dbReference type="AlphaFoldDB" id="A0A8J4XKT4"/>
<proteinExistence type="predicted"/>
<dbReference type="PANTHER" id="PTHR15492">
    <property type="entry name" value="CYCLIN D1-BINDING PROTEIN 1"/>
    <property type="match status" value="1"/>
</dbReference>
<dbReference type="EMBL" id="JACEEZ010025238">
    <property type="protein sequence ID" value="KAG0702997.1"/>
    <property type="molecule type" value="Genomic_DNA"/>
</dbReference>
<evidence type="ECO:0000259" key="1">
    <source>
        <dbReference type="Pfam" id="PF13324"/>
    </source>
</evidence>
<dbReference type="InterPro" id="IPR026907">
    <property type="entry name" value="GCIP-like"/>
</dbReference>
<reference evidence="2" key="1">
    <citation type="submission" date="2020-07" db="EMBL/GenBank/DDBJ databases">
        <title>The High-quality genome of the commercially important snow crab, Chionoecetes opilio.</title>
        <authorList>
            <person name="Jeong J.-H."/>
            <person name="Ryu S."/>
        </authorList>
    </citation>
    <scope>NUCLEOTIDE SEQUENCE</scope>
    <source>
        <strain evidence="2">MADBK_172401_WGS</strain>
        <tissue evidence="2">Digestive gland</tissue>
    </source>
</reference>
<organism evidence="2 3">
    <name type="scientific">Chionoecetes opilio</name>
    <name type="common">Atlantic snow crab</name>
    <name type="synonym">Cancer opilio</name>
    <dbReference type="NCBI Taxonomy" id="41210"/>
    <lineage>
        <taxon>Eukaryota</taxon>
        <taxon>Metazoa</taxon>
        <taxon>Ecdysozoa</taxon>
        <taxon>Arthropoda</taxon>
        <taxon>Crustacea</taxon>
        <taxon>Multicrustacea</taxon>
        <taxon>Malacostraca</taxon>
        <taxon>Eumalacostraca</taxon>
        <taxon>Eucarida</taxon>
        <taxon>Decapoda</taxon>
        <taxon>Pleocyemata</taxon>
        <taxon>Brachyura</taxon>
        <taxon>Eubrachyura</taxon>
        <taxon>Majoidea</taxon>
        <taxon>Majidae</taxon>
        <taxon>Chionoecetes</taxon>
    </lineage>
</organism>
<comment type="caution">
    <text evidence="2">The sequence shown here is derived from an EMBL/GenBank/DDBJ whole genome shotgun (WGS) entry which is preliminary data.</text>
</comment>
<dbReference type="GO" id="GO:0005634">
    <property type="term" value="C:nucleus"/>
    <property type="evidence" value="ECO:0007669"/>
    <property type="project" value="TreeGrafter"/>
</dbReference>
<dbReference type="Proteomes" id="UP000770661">
    <property type="component" value="Unassembled WGS sequence"/>
</dbReference>
<gene>
    <name evidence="2" type="primary">ccndbp1</name>
    <name evidence="2" type="ORF">GWK47_002838</name>
</gene>
<dbReference type="Gene3D" id="1.20.1420.10">
    <property type="entry name" value="Talin, central domain"/>
    <property type="match status" value="1"/>
</dbReference>
<accession>A0A8J4XKT4</accession>
<dbReference type="PANTHER" id="PTHR15492:SF1">
    <property type="entry name" value="CYCLIN-D1-BINDING PROTEIN 1"/>
    <property type="match status" value="1"/>
</dbReference>
<evidence type="ECO:0000313" key="3">
    <source>
        <dbReference type="Proteomes" id="UP000770661"/>
    </source>
</evidence>
<protein>
    <submittedName>
        <fullName evidence="2">Cyclin-D1-binding protein 1</fullName>
    </submittedName>
</protein>
<dbReference type="InterPro" id="IPR049317">
    <property type="entry name" value="GCIP-like_N"/>
</dbReference>
<sequence>MTAACIGPLKNILQNTIENLLLAEKEIEGKVGHHTDEGFHLEKFWADINTVAKKLSFDCTKICICFGKSPAPTTNETSSLLTCVEQAVLCLVSSYHKLPLTLGITLHTHVQNEIVKAIQAVKNLVKAIKDEGGAAVYRYSTGVVWEGCRHLENAQLDNKSASLLGMKAHSTMVADAFREISEELDELYEESGLITSQVDVLVQDLYPPLAVSSMQEQSHQLADRLHTVLKTCVRSHVIGEAEEANIEFIQKAIDHNLDCMKEKLSKK</sequence>
<dbReference type="OrthoDB" id="41588at2759"/>
<feature type="domain" description="Cyclin-D1-binding protein 1-like N-terminal" evidence="1">
    <location>
        <begin position="48"/>
        <end position="184"/>
    </location>
</feature>
<keyword evidence="3" id="KW-1185">Reference proteome</keyword>
<evidence type="ECO:0000313" key="2">
    <source>
        <dbReference type="EMBL" id="KAG0702997.1"/>
    </source>
</evidence>
<dbReference type="Gene3D" id="1.20.1410.10">
    <property type="entry name" value="I/LWEQ domain"/>
    <property type="match status" value="1"/>
</dbReference>